<reference evidence="2 3" key="1">
    <citation type="submission" date="2016-12" db="EMBL/GenBank/DDBJ databases">
        <title>The genomes of Aspergillus section Nigri reveals drivers in fungal speciation.</title>
        <authorList>
            <consortium name="DOE Joint Genome Institute"/>
            <person name="Vesth T.C."/>
            <person name="Nybo J."/>
            <person name="Theobald S."/>
            <person name="Brandl J."/>
            <person name="Frisvad J.C."/>
            <person name="Nielsen K.F."/>
            <person name="Lyhne E.K."/>
            <person name="Kogle M.E."/>
            <person name="Kuo A."/>
            <person name="Riley R."/>
            <person name="Clum A."/>
            <person name="Nolan M."/>
            <person name="Lipzen A."/>
            <person name="Salamov A."/>
            <person name="Henrissat B."/>
            <person name="Wiebenga A."/>
            <person name="De Vries R.P."/>
            <person name="Grigoriev I.V."/>
            <person name="Mortensen U.H."/>
            <person name="Andersen M.R."/>
            <person name="Baker S.E."/>
        </authorList>
    </citation>
    <scope>NUCLEOTIDE SEQUENCE [LARGE SCALE GENOMIC DNA]</scope>
    <source>
        <strain evidence="2 3">JOP 1030-1</strain>
    </source>
</reference>
<feature type="transmembrane region" description="Helical" evidence="1">
    <location>
        <begin position="131"/>
        <end position="156"/>
    </location>
</feature>
<sequence length="168" mass="18524">MLQYPPARPPALGFFLSGAHTYLVVFCIPRIPILGFSLPKAALAHLLLHPIIHFSSSSSSSSSPSFSFLFVFCTTRNCLCVRACVSCMCLLSCVSLLSKVSVCSCFLHPFILPPPPHFPTLQIIDTTCLSVHHSISCHLILLLFLFLSLFLFFLLLSLQPLLCLTKLV</sequence>
<evidence type="ECO:0000256" key="1">
    <source>
        <dbReference type="SAM" id="Phobius"/>
    </source>
</evidence>
<organism evidence="2 3">
    <name type="scientific">Aspergillus saccharolyticus JOP 1030-1</name>
    <dbReference type="NCBI Taxonomy" id="1450539"/>
    <lineage>
        <taxon>Eukaryota</taxon>
        <taxon>Fungi</taxon>
        <taxon>Dikarya</taxon>
        <taxon>Ascomycota</taxon>
        <taxon>Pezizomycotina</taxon>
        <taxon>Eurotiomycetes</taxon>
        <taxon>Eurotiomycetidae</taxon>
        <taxon>Eurotiales</taxon>
        <taxon>Aspergillaceae</taxon>
        <taxon>Aspergillus</taxon>
        <taxon>Aspergillus subgen. Circumdati</taxon>
    </lineage>
</organism>
<protein>
    <submittedName>
        <fullName evidence="2">Uncharacterized protein</fullName>
    </submittedName>
</protein>
<evidence type="ECO:0000313" key="3">
    <source>
        <dbReference type="Proteomes" id="UP000248349"/>
    </source>
</evidence>
<dbReference type="EMBL" id="KZ821288">
    <property type="protein sequence ID" value="PYH40377.1"/>
    <property type="molecule type" value="Genomic_DNA"/>
</dbReference>
<feature type="transmembrane region" description="Helical" evidence="1">
    <location>
        <begin position="12"/>
        <end position="31"/>
    </location>
</feature>
<dbReference type="RefSeq" id="XP_025426359.1">
    <property type="nucleotide sequence ID" value="XM_025571152.1"/>
</dbReference>
<keyword evidence="1" id="KW-0472">Membrane</keyword>
<dbReference type="AlphaFoldDB" id="A0A318Z271"/>
<gene>
    <name evidence="2" type="ORF">BP01DRAFT_222207</name>
</gene>
<dbReference type="Proteomes" id="UP000248349">
    <property type="component" value="Unassembled WGS sequence"/>
</dbReference>
<feature type="transmembrane region" description="Helical" evidence="1">
    <location>
        <begin position="85"/>
        <end position="111"/>
    </location>
</feature>
<name>A0A318Z271_9EURO</name>
<evidence type="ECO:0000313" key="2">
    <source>
        <dbReference type="EMBL" id="PYH40377.1"/>
    </source>
</evidence>
<keyword evidence="1" id="KW-0812">Transmembrane</keyword>
<dbReference type="GeneID" id="37072380"/>
<keyword evidence="1" id="KW-1133">Transmembrane helix</keyword>
<accession>A0A318Z271</accession>
<feature type="transmembrane region" description="Helical" evidence="1">
    <location>
        <begin position="51"/>
        <end position="73"/>
    </location>
</feature>
<proteinExistence type="predicted"/>
<keyword evidence="3" id="KW-1185">Reference proteome</keyword>